<name>A0AC60QZA4_IXOPE</name>
<sequence length="795" mass="88989">MMAGSEIFTSEVDTENCVENIDVLRVALSSDGDAYQWLESYRQATDTSWIVDWELPNPTRVVFHKKWRCQHSNLNKTVGLHSTDCPAFVDIKIKKITKDTKKRDPFLKRALPLPAVIRLREEHNHVLNCADGLRFLRSTPDTRACFYNYFKDGLTPAEAIALHAQKLAAQDHTAELLASGAVNPCGNTVYHWFRVWRKNAFGGDAVDPLMKLAEKESTYLKQGVDVKTTKSEDGTCWAVLVVTPIMRRTQGLDTARQIVFLDSTASCDESQSTVTVVLTATPAGAIPLAVLLHSSQNTESYTAAFRLLKQNYPSCFGGAHAPQTFMSDNSAAEKAALQATWPEANQLLCHFHVAQAEWRWLQAARNNVSRDERRELMIAFQKIMYATSSDELDCAIEELRQMPHRGYVARVEAFLERKTEWVLLYRLAITTRGHNTNNFAEATIRILKDVVLCRRKAYNAVALVDLVASVWESYFERRLLTHANNRVSSHQLLYDKLLQRMPEGAAQAVQALGNNVYQVPSGREDDKVYQVLQDIGACTCRAGQQGAFCKHQALIHNIYGGAFPNAPPLTAQDRHQLGLLALGDKCPEASFFRDFADTLKEQPSSSTGGDKVAPPQLLPQLDQQMETIEQPPDRGLNFQRPTSPGSHTWIPVPSRRNWLVWVTARRDQADAADILRQIQEEQWRHHSLAADNPFYSTILEQVLSEMKKVNKEPQVIASYLATKAAYSSARRRGRRIKVQPTGIARRRPGISRGAGRVPAGRPSKGPGTKKTKRAHALHLSVKSGVPHVKSHGTGH</sequence>
<dbReference type="Proteomes" id="UP000805193">
    <property type="component" value="Unassembled WGS sequence"/>
</dbReference>
<reference evidence="1 2" key="1">
    <citation type="journal article" date="2020" name="Cell">
        <title>Large-Scale Comparative Analyses of Tick Genomes Elucidate Their Genetic Diversity and Vector Capacities.</title>
        <authorList>
            <consortium name="Tick Genome and Microbiome Consortium (TIGMIC)"/>
            <person name="Jia N."/>
            <person name="Wang J."/>
            <person name="Shi W."/>
            <person name="Du L."/>
            <person name="Sun Y."/>
            <person name="Zhan W."/>
            <person name="Jiang J.F."/>
            <person name="Wang Q."/>
            <person name="Zhang B."/>
            <person name="Ji P."/>
            <person name="Bell-Sakyi L."/>
            <person name="Cui X.M."/>
            <person name="Yuan T.T."/>
            <person name="Jiang B.G."/>
            <person name="Yang W.F."/>
            <person name="Lam T.T."/>
            <person name="Chang Q.C."/>
            <person name="Ding S.J."/>
            <person name="Wang X.J."/>
            <person name="Zhu J.G."/>
            <person name="Ruan X.D."/>
            <person name="Zhao L."/>
            <person name="Wei J.T."/>
            <person name="Ye R.Z."/>
            <person name="Que T.C."/>
            <person name="Du C.H."/>
            <person name="Zhou Y.H."/>
            <person name="Cheng J.X."/>
            <person name="Dai P.F."/>
            <person name="Guo W.B."/>
            <person name="Han X.H."/>
            <person name="Huang E.J."/>
            <person name="Li L.F."/>
            <person name="Wei W."/>
            <person name="Gao Y.C."/>
            <person name="Liu J.Z."/>
            <person name="Shao H.Z."/>
            <person name="Wang X."/>
            <person name="Wang C.C."/>
            <person name="Yang T.C."/>
            <person name="Huo Q.B."/>
            <person name="Li W."/>
            <person name="Chen H.Y."/>
            <person name="Chen S.E."/>
            <person name="Zhou L.G."/>
            <person name="Ni X.B."/>
            <person name="Tian J.H."/>
            <person name="Sheng Y."/>
            <person name="Liu T."/>
            <person name="Pan Y.S."/>
            <person name="Xia L.Y."/>
            <person name="Li J."/>
            <person name="Zhao F."/>
            <person name="Cao W.C."/>
        </authorList>
    </citation>
    <scope>NUCLEOTIDE SEQUENCE [LARGE SCALE GENOMIC DNA]</scope>
    <source>
        <strain evidence="1">Iper-2018</strain>
    </source>
</reference>
<evidence type="ECO:0000313" key="1">
    <source>
        <dbReference type="EMBL" id="KAG0444722.1"/>
    </source>
</evidence>
<organism evidence="1 2">
    <name type="scientific">Ixodes persulcatus</name>
    <name type="common">Taiga tick</name>
    <dbReference type="NCBI Taxonomy" id="34615"/>
    <lineage>
        <taxon>Eukaryota</taxon>
        <taxon>Metazoa</taxon>
        <taxon>Ecdysozoa</taxon>
        <taxon>Arthropoda</taxon>
        <taxon>Chelicerata</taxon>
        <taxon>Arachnida</taxon>
        <taxon>Acari</taxon>
        <taxon>Parasitiformes</taxon>
        <taxon>Ixodida</taxon>
        <taxon>Ixodoidea</taxon>
        <taxon>Ixodidae</taxon>
        <taxon>Ixodinae</taxon>
        <taxon>Ixodes</taxon>
    </lineage>
</organism>
<accession>A0AC60QZA4</accession>
<proteinExistence type="predicted"/>
<keyword evidence="2" id="KW-1185">Reference proteome</keyword>
<evidence type="ECO:0000313" key="2">
    <source>
        <dbReference type="Proteomes" id="UP000805193"/>
    </source>
</evidence>
<gene>
    <name evidence="1" type="ORF">HPB47_013458</name>
</gene>
<dbReference type="EMBL" id="JABSTQ010001578">
    <property type="protein sequence ID" value="KAG0444722.1"/>
    <property type="molecule type" value="Genomic_DNA"/>
</dbReference>
<comment type="caution">
    <text evidence="1">The sequence shown here is derived from an EMBL/GenBank/DDBJ whole genome shotgun (WGS) entry which is preliminary data.</text>
</comment>
<protein>
    <submittedName>
        <fullName evidence="1">Uncharacterized protein</fullName>
    </submittedName>
</protein>